<dbReference type="STRING" id="4577.A0A1D6LHJ6"/>
<dbReference type="Pfam" id="PF00579">
    <property type="entry name" value="tRNA-synt_1b"/>
    <property type="match status" value="1"/>
</dbReference>
<dbReference type="GO" id="GO:0016020">
    <property type="term" value="C:membrane"/>
    <property type="evidence" value="ECO:0007669"/>
    <property type="project" value="UniProtKB-SubCell"/>
</dbReference>
<dbReference type="ExpressionAtlas" id="A0A1D6LHJ6">
    <property type="expression patterns" value="baseline and differential"/>
</dbReference>
<evidence type="ECO:0000256" key="5">
    <source>
        <dbReference type="ARBA" id="ARBA00022840"/>
    </source>
</evidence>
<dbReference type="InterPro" id="IPR002305">
    <property type="entry name" value="aa-tRNA-synth_Ic"/>
</dbReference>
<reference evidence="11" key="1">
    <citation type="submission" date="2015-12" db="EMBL/GenBank/DDBJ databases">
        <title>Update maize B73 reference genome by single molecule sequencing technologies.</title>
        <authorList>
            <consortium name="Maize Genome Sequencing Project"/>
            <person name="Ware D."/>
        </authorList>
    </citation>
    <scope>NUCLEOTIDE SEQUENCE</scope>
    <source>
        <tissue evidence="11">Seedling</tissue>
    </source>
</reference>
<dbReference type="SUPFAM" id="SSF48371">
    <property type="entry name" value="ARM repeat"/>
    <property type="match status" value="1"/>
</dbReference>
<accession>A0A1D6LHJ6</accession>
<dbReference type="Gene3D" id="1.25.10.10">
    <property type="entry name" value="Leucine-rich Repeat Variant"/>
    <property type="match status" value="1"/>
</dbReference>
<evidence type="ECO:0000256" key="1">
    <source>
        <dbReference type="ARBA" id="ARBA00004141"/>
    </source>
</evidence>
<evidence type="ECO:0000256" key="4">
    <source>
        <dbReference type="ARBA" id="ARBA00022741"/>
    </source>
</evidence>
<evidence type="ECO:0000256" key="8">
    <source>
        <dbReference type="ARBA" id="ARBA00023136"/>
    </source>
</evidence>
<keyword evidence="8" id="KW-0472">Membrane</keyword>
<sequence length="259" mass="28152">MAGLTGGSREDTDYSTHPPLIVTPRSRASATDPCRDSPPRRITCIRNFRWSRGPISGLLKGYVGLSTAIFIDTCFALFADDPASFLVMLVVVPAAVCALAMVFLREGTAAADEEDDGRCFARTAPSRRDRQRTVEGSDARLKWAAGPRRGRSGASCVHCCRKRVVSGVQPTGSVHLGNYLGAIKNWVALQAHGVSSILNFSENCTPEFLTPYLDGIVNKLLVLLQNGKQMVHGGALTALASVAWQQPQMRRRHLLHLPQ</sequence>
<proteinExistence type="inferred from homology"/>
<dbReference type="EMBL" id="CM000782">
    <property type="protein sequence ID" value="AQK79345.1"/>
    <property type="molecule type" value="Genomic_DNA"/>
</dbReference>
<dbReference type="InterPro" id="IPR010658">
    <property type="entry name" value="Nodulin-like"/>
</dbReference>
<evidence type="ECO:0000256" key="3">
    <source>
        <dbReference type="ARBA" id="ARBA00022692"/>
    </source>
</evidence>
<name>A0A1D6LHJ6_MAIZE</name>
<evidence type="ECO:0000256" key="2">
    <source>
        <dbReference type="ARBA" id="ARBA00022598"/>
    </source>
</evidence>
<keyword evidence="6 10" id="KW-0648">Protein biosynthesis</keyword>
<comment type="similarity">
    <text evidence="10">Belongs to the class-I aminoacyl-tRNA synthetase family.</text>
</comment>
<evidence type="ECO:0000313" key="11">
    <source>
        <dbReference type="EMBL" id="AQK79345.1"/>
    </source>
</evidence>
<evidence type="ECO:0000256" key="6">
    <source>
        <dbReference type="ARBA" id="ARBA00022917"/>
    </source>
</evidence>
<protein>
    <submittedName>
        <fullName evidence="11">Uncharacterized protein</fullName>
    </submittedName>
</protein>
<keyword evidence="4 10" id="KW-0547">Nucleotide-binding</keyword>
<evidence type="ECO:0000256" key="7">
    <source>
        <dbReference type="ARBA" id="ARBA00022989"/>
    </source>
</evidence>
<dbReference type="PANTHER" id="PTHR21576:SF167">
    <property type="entry name" value="OS09G0536700 PROTEIN"/>
    <property type="match status" value="1"/>
</dbReference>
<keyword evidence="7" id="KW-1133">Transmembrane helix</keyword>
<gene>
    <name evidence="11" type="ORF">ZEAMMB73_Zm00001d035606</name>
</gene>
<dbReference type="Pfam" id="PF06813">
    <property type="entry name" value="Nodulin-like"/>
    <property type="match status" value="1"/>
</dbReference>
<evidence type="ECO:0000256" key="9">
    <source>
        <dbReference type="ARBA" id="ARBA00023146"/>
    </source>
</evidence>
<dbReference type="InterPro" id="IPR001412">
    <property type="entry name" value="aa-tRNA-synth_I_CS"/>
</dbReference>
<dbReference type="SMR" id="A0A1D6LHJ6"/>
<dbReference type="AlphaFoldDB" id="A0A1D6LHJ6"/>
<dbReference type="PaxDb" id="4577-GRMZM2G700901_P01"/>
<comment type="subcellular location">
    <subcellularLocation>
        <location evidence="1">Membrane</location>
        <topology evidence="1">Multi-pass membrane protein</topology>
    </subcellularLocation>
</comment>
<dbReference type="GO" id="GO:0005524">
    <property type="term" value="F:ATP binding"/>
    <property type="evidence" value="ECO:0007669"/>
    <property type="project" value="UniProtKB-KW"/>
</dbReference>
<dbReference type="PROSITE" id="PS00178">
    <property type="entry name" value="AA_TRNA_LIGASE_I"/>
    <property type="match status" value="1"/>
</dbReference>
<evidence type="ECO:0000256" key="10">
    <source>
        <dbReference type="RuleBase" id="RU363036"/>
    </source>
</evidence>
<keyword evidence="2 10" id="KW-0436">Ligase</keyword>
<dbReference type="InParanoid" id="A0A1D6LHJ6"/>
<keyword evidence="3" id="KW-0812">Transmembrane</keyword>
<keyword evidence="5 10" id="KW-0067">ATP-binding</keyword>
<dbReference type="GO" id="GO:0004812">
    <property type="term" value="F:aminoacyl-tRNA ligase activity"/>
    <property type="evidence" value="ECO:0007669"/>
    <property type="project" value="UniProtKB-KW"/>
</dbReference>
<dbReference type="InterPro" id="IPR016024">
    <property type="entry name" value="ARM-type_fold"/>
</dbReference>
<dbReference type="InterPro" id="IPR011989">
    <property type="entry name" value="ARM-like"/>
</dbReference>
<dbReference type="PANTHER" id="PTHR21576">
    <property type="entry name" value="UNCHARACTERIZED NODULIN-LIKE PROTEIN"/>
    <property type="match status" value="1"/>
</dbReference>
<organism evidence="11">
    <name type="scientific">Zea mays</name>
    <name type="common">Maize</name>
    <dbReference type="NCBI Taxonomy" id="4577"/>
    <lineage>
        <taxon>Eukaryota</taxon>
        <taxon>Viridiplantae</taxon>
        <taxon>Streptophyta</taxon>
        <taxon>Embryophyta</taxon>
        <taxon>Tracheophyta</taxon>
        <taxon>Spermatophyta</taxon>
        <taxon>Magnoliopsida</taxon>
        <taxon>Liliopsida</taxon>
        <taxon>Poales</taxon>
        <taxon>Poaceae</taxon>
        <taxon>PACMAD clade</taxon>
        <taxon>Panicoideae</taxon>
        <taxon>Andropogonodae</taxon>
        <taxon>Andropogoneae</taxon>
        <taxon>Tripsacinae</taxon>
        <taxon>Zea</taxon>
    </lineage>
</organism>
<dbReference type="GO" id="GO:0006418">
    <property type="term" value="P:tRNA aminoacylation for protein translation"/>
    <property type="evidence" value="ECO:0007669"/>
    <property type="project" value="InterPro"/>
</dbReference>
<dbReference type="SUPFAM" id="SSF52374">
    <property type="entry name" value="Nucleotidylyl transferase"/>
    <property type="match status" value="1"/>
</dbReference>
<keyword evidence="9 10" id="KW-0030">Aminoacyl-tRNA synthetase</keyword>